<dbReference type="EMBL" id="CP001966">
    <property type="protein sequence ID" value="ADG79675.1"/>
    <property type="molecule type" value="Genomic_DNA"/>
</dbReference>
<dbReference type="GO" id="GO:0005829">
    <property type="term" value="C:cytosol"/>
    <property type="evidence" value="ECO:0007669"/>
    <property type="project" value="TreeGrafter"/>
</dbReference>
<protein>
    <submittedName>
        <fullName evidence="4">NAD(P)H dehydrogenase (Quinone)</fullName>
    </submittedName>
</protein>
<evidence type="ECO:0000313" key="5">
    <source>
        <dbReference type="Proteomes" id="UP000001213"/>
    </source>
</evidence>
<sequence length="209" mass="22342">MTETPDRFRTLIVTAHPDPGSVTGRAARAVADGFRDGGFAVDAHDVLAFDPRFAAADLAAYRDGAAGLPPDVRSEQRRLERYDAVAIVFPVYWWTLPGALKGWIDRVFTRGWAYDDTGAGTALSAPKRLYFFGIGATNEATYTKHGYEAGMHAQLVDGLAGYMGAADSELVLLYDGESTDAAAHAARDATARSRAAAIARRAGRTDDAA</sequence>
<comment type="similarity">
    <text evidence="1">Belongs to the NAD(P)H dehydrogenase (quinone) family.</text>
</comment>
<reference evidence="4 5" key="2">
    <citation type="journal article" date="2011" name="Stand. Genomic Sci.">
        <title>Complete genome sequence of Tsukamurella paurometabola type strain (no. 33).</title>
        <authorList>
            <person name="Munk A.C."/>
            <person name="Lapidus A."/>
            <person name="Lucas S."/>
            <person name="Nolan M."/>
            <person name="Tice H."/>
            <person name="Cheng J.F."/>
            <person name="Del Rio T.G."/>
            <person name="Goodwin L."/>
            <person name="Pitluck S."/>
            <person name="Liolios K."/>
            <person name="Huntemann M."/>
            <person name="Ivanova N."/>
            <person name="Mavromatis K."/>
            <person name="Mikhailova N."/>
            <person name="Pati A."/>
            <person name="Chen A."/>
            <person name="Palaniappan K."/>
            <person name="Tapia R."/>
            <person name="Han C."/>
            <person name="Land M."/>
            <person name="Hauser L."/>
            <person name="Chang Y.J."/>
            <person name="Jeffries C.D."/>
            <person name="Brettin T."/>
            <person name="Yasawong M."/>
            <person name="Brambilla E.M."/>
            <person name="Rohde M."/>
            <person name="Sikorski J."/>
            <person name="Goker M."/>
            <person name="Detter J.C."/>
            <person name="Woyke T."/>
            <person name="Bristow J."/>
            <person name="Eisen J.A."/>
            <person name="Markowitz V."/>
            <person name="Hugenholtz P."/>
            <person name="Kyrpides N.C."/>
            <person name="Klenk H.P."/>
        </authorList>
    </citation>
    <scope>NUCLEOTIDE SEQUENCE [LARGE SCALE GENOMIC DNA]</scope>
    <source>
        <strain evidence="5">ATCC 8368 / DSM 20162 / CCUG 35730 / CIP 100753 / JCM 10117 / KCTC 9821 / NBRC 16120 / NCIMB 702349 / NCTC 13040</strain>
    </source>
</reference>
<feature type="domain" description="Flavodoxin-like fold" evidence="3">
    <location>
        <begin position="9"/>
        <end position="188"/>
    </location>
</feature>
<dbReference type="GO" id="GO:0003955">
    <property type="term" value="F:NAD(P)H dehydrogenase (quinone) activity"/>
    <property type="evidence" value="ECO:0007669"/>
    <property type="project" value="TreeGrafter"/>
</dbReference>
<dbReference type="STRING" id="521096.Tpau_3083"/>
<keyword evidence="2" id="KW-0560">Oxidoreductase</keyword>
<dbReference type="KEGG" id="tpr:Tpau_3083"/>
<evidence type="ECO:0000256" key="1">
    <source>
        <dbReference type="ARBA" id="ARBA00006252"/>
    </source>
</evidence>
<name>D5UUV7_TSUPD</name>
<reference evidence="5" key="1">
    <citation type="submission" date="2010-03" db="EMBL/GenBank/DDBJ databases">
        <title>The complete chromosome of Tsukamurella paurometabola DSM 20162.</title>
        <authorList>
            <consortium name="US DOE Joint Genome Institute (JGI-PGF)"/>
            <person name="Lucas S."/>
            <person name="Copeland A."/>
            <person name="Lapidus A."/>
            <person name="Glavina del Rio T."/>
            <person name="Dalin E."/>
            <person name="Tice H."/>
            <person name="Bruce D."/>
            <person name="Goodwin L."/>
            <person name="Pitluck S."/>
            <person name="Kyrpides N."/>
            <person name="Mavromatis K."/>
            <person name="Ivanova N."/>
            <person name="Mikhailova N."/>
            <person name="Munk A.C."/>
            <person name="Brettin T."/>
            <person name="Detter J.C."/>
            <person name="Tapia R."/>
            <person name="Han C."/>
            <person name="Larimer F."/>
            <person name="Land M."/>
            <person name="Hauser L."/>
            <person name="Markowitz V."/>
            <person name="Cheng J.-F."/>
            <person name="Hugenholtz P."/>
            <person name="Woyke T."/>
            <person name="Wu D."/>
            <person name="Jando M."/>
            <person name="Brambilla E."/>
            <person name="Klenk H.-P."/>
            <person name="Eisen J.A."/>
        </authorList>
    </citation>
    <scope>NUCLEOTIDE SEQUENCE [LARGE SCALE GENOMIC DNA]</scope>
    <source>
        <strain evidence="5">ATCC 8368 / DSM 20162 / CCUG 35730 / CIP 100753 / JCM 10117 / KCTC 9821 / NBRC 16120 / NCIMB 702349 / NCTC 13040</strain>
    </source>
</reference>
<dbReference type="PANTHER" id="PTHR10204">
    <property type="entry name" value="NAD P H OXIDOREDUCTASE-RELATED"/>
    <property type="match status" value="1"/>
</dbReference>
<evidence type="ECO:0000256" key="2">
    <source>
        <dbReference type="ARBA" id="ARBA00023002"/>
    </source>
</evidence>
<evidence type="ECO:0000259" key="3">
    <source>
        <dbReference type="Pfam" id="PF02525"/>
    </source>
</evidence>
<dbReference type="AlphaFoldDB" id="D5UUV7"/>
<dbReference type="InterPro" id="IPR003680">
    <property type="entry name" value="Flavodoxin_fold"/>
</dbReference>
<dbReference type="Gene3D" id="3.40.50.360">
    <property type="match status" value="1"/>
</dbReference>
<dbReference type="eggNOG" id="COG2249">
    <property type="taxonomic scope" value="Bacteria"/>
</dbReference>
<accession>D5UUV7</accession>
<keyword evidence="5" id="KW-1185">Reference proteome</keyword>
<dbReference type="Pfam" id="PF02525">
    <property type="entry name" value="Flavodoxin_2"/>
    <property type="match status" value="1"/>
</dbReference>
<dbReference type="HOGENOM" id="CLU_058643_1_1_11"/>
<dbReference type="PANTHER" id="PTHR10204:SF34">
    <property type="entry name" value="NAD(P)H DEHYDROGENASE [QUINONE] 1 ISOFORM 1"/>
    <property type="match status" value="1"/>
</dbReference>
<dbReference type="InterPro" id="IPR029039">
    <property type="entry name" value="Flavoprotein-like_sf"/>
</dbReference>
<dbReference type="Proteomes" id="UP000001213">
    <property type="component" value="Chromosome"/>
</dbReference>
<dbReference type="RefSeq" id="WP_013127683.1">
    <property type="nucleotide sequence ID" value="NC_014158.1"/>
</dbReference>
<organism evidence="4 5">
    <name type="scientific">Tsukamurella paurometabola (strain ATCC 8368 / DSM 20162 / CCUG 35730 / CIP 100753 / JCM 10117 / KCTC 9821 / NBRC 16120 / NCIMB 702349 / NCTC 13040)</name>
    <name type="common">Corynebacterium paurometabolum</name>
    <dbReference type="NCBI Taxonomy" id="521096"/>
    <lineage>
        <taxon>Bacteria</taxon>
        <taxon>Bacillati</taxon>
        <taxon>Actinomycetota</taxon>
        <taxon>Actinomycetes</taxon>
        <taxon>Mycobacteriales</taxon>
        <taxon>Tsukamurellaceae</taxon>
        <taxon>Tsukamurella</taxon>
    </lineage>
</organism>
<dbReference type="InterPro" id="IPR051545">
    <property type="entry name" value="NAD(P)H_dehydrogenase_qn"/>
</dbReference>
<proteinExistence type="inferred from homology"/>
<evidence type="ECO:0000313" key="4">
    <source>
        <dbReference type="EMBL" id="ADG79675.1"/>
    </source>
</evidence>
<dbReference type="SUPFAM" id="SSF52218">
    <property type="entry name" value="Flavoproteins"/>
    <property type="match status" value="1"/>
</dbReference>
<gene>
    <name evidence="4" type="ordered locus">Tpau_3083</name>
</gene>